<evidence type="ECO:0000313" key="2">
    <source>
        <dbReference type="Proteomes" id="UP000257139"/>
    </source>
</evidence>
<accession>A0A7Z7JFF4</accession>
<organism evidence="1 2">
    <name type="scientific">Cupriavidus taiwanensis</name>
    <dbReference type="NCBI Taxonomy" id="164546"/>
    <lineage>
        <taxon>Bacteria</taxon>
        <taxon>Pseudomonadati</taxon>
        <taxon>Pseudomonadota</taxon>
        <taxon>Betaproteobacteria</taxon>
        <taxon>Burkholderiales</taxon>
        <taxon>Burkholderiaceae</taxon>
        <taxon>Cupriavidus</taxon>
    </lineage>
</organism>
<gene>
    <name evidence="1" type="ORF">CBM2594_U10101</name>
</gene>
<dbReference type="Proteomes" id="UP000257139">
    <property type="component" value="Unassembled WGS sequence"/>
</dbReference>
<proteinExistence type="predicted"/>
<protein>
    <submittedName>
        <fullName evidence="1">Uncharacterized protein</fullName>
    </submittedName>
</protein>
<dbReference type="AlphaFoldDB" id="A0A7Z7JFF4"/>
<evidence type="ECO:0000313" key="1">
    <source>
        <dbReference type="EMBL" id="SPC25600.1"/>
    </source>
</evidence>
<sequence length="342" mass="37532">MHLRATAFAVLAELPHWHDIASRFPKWAAEVERLHGPDSLLQAAVRASHFSHDEVAVLAKELNRIPNQGRTAREICAEKLLLAVPAQLTNVGEAQWLDGEKENALNRLNAILAPGLGLQAKPKSAKQMLRPGNSVMARLPGNGVVMISRTDLQGYEQAVQLHVDALIARSSGCRVTGLFAVEAHGGIAEVKLSPQMLTEIDRVHDHYWQSHIAVNQLPHSAKDELQELADRAAFLKLLGDAAYAEFKAIEPALRSHLAEQRLRSASLQLRALTVEASEAGDLRFLIARSPQISSVREALRRDVAEMLDTRLSSVTSIRDVPEAKLLPATEITRKPARKPASL</sequence>
<reference evidence="1 2" key="1">
    <citation type="submission" date="2018-01" db="EMBL/GenBank/DDBJ databases">
        <authorList>
            <person name="Clerissi C."/>
        </authorList>
    </citation>
    <scope>NUCLEOTIDE SEQUENCE [LARGE SCALE GENOMIC DNA]</scope>
    <source>
        <strain evidence="1">Cupriavidus taiwanensis STM 6021</strain>
    </source>
</reference>
<comment type="caution">
    <text evidence="1">The sequence shown here is derived from an EMBL/GenBank/DDBJ whole genome shotgun (WGS) entry which is preliminary data.</text>
</comment>
<name>A0A7Z7JFF4_9BURK</name>
<dbReference type="EMBL" id="OGUU01000045">
    <property type="protein sequence ID" value="SPC25600.1"/>
    <property type="molecule type" value="Genomic_DNA"/>
</dbReference>